<evidence type="ECO:0000259" key="10">
    <source>
        <dbReference type="SMART" id="SM00607"/>
    </source>
</evidence>
<evidence type="ECO:0000256" key="2">
    <source>
        <dbReference type="ARBA" id="ARBA00004613"/>
    </source>
</evidence>
<evidence type="ECO:0000256" key="5">
    <source>
        <dbReference type="ARBA" id="ARBA00022525"/>
    </source>
</evidence>
<dbReference type="InterPro" id="IPR008979">
    <property type="entry name" value="Galactose-bd-like_sf"/>
</dbReference>
<dbReference type="InterPro" id="IPR051941">
    <property type="entry name" value="BG_Antigen-Binding_Lectin"/>
</dbReference>
<evidence type="ECO:0000256" key="7">
    <source>
        <dbReference type="ARBA" id="ARBA00022734"/>
    </source>
</evidence>
<proteinExistence type="inferred from homology"/>
<protein>
    <recommendedName>
        <fullName evidence="10">Fucolectin tachylectin-4 pentraxin-1 domain-containing protein</fullName>
    </recommendedName>
</protein>
<organism evidence="11 12">
    <name type="scientific">Staurois parvus</name>
    <dbReference type="NCBI Taxonomy" id="386267"/>
    <lineage>
        <taxon>Eukaryota</taxon>
        <taxon>Metazoa</taxon>
        <taxon>Chordata</taxon>
        <taxon>Craniata</taxon>
        <taxon>Vertebrata</taxon>
        <taxon>Euteleostomi</taxon>
        <taxon>Amphibia</taxon>
        <taxon>Batrachia</taxon>
        <taxon>Anura</taxon>
        <taxon>Neobatrachia</taxon>
        <taxon>Ranoidea</taxon>
        <taxon>Ranidae</taxon>
        <taxon>Staurois</taxon>
    </lineage>
</organism>
<keyword evidence="6" id="KW-0479">Metal-binding</keyword>
<evidence type="ECO:0000256" key="8">
    <source>
        <dbReference type="ARBA" id="ARBA00022837"/>
    </source>
</evidence>
<keyword evidence="12" id="KW-1185">Reference proteome</keyword>
<evidence type="ECO:0000313" key="12">
    <source>
        <dbReference type="Proteomes" id="UP001162483"/>
    </source>
</evidence>
<sequence length="100" mass="10874">DKNVALQSRSTQSSTDSLSSSINAIGLNAIDGNSDPRYVSWSCFASKAELSPWWRVDLMASYKISHIMITNRGDCCAEYINGAEILIGDSLTNNGNNNAR</sequence>
<gene>
    <name evidence="11" type="ORF">SPARVUS_LOCUS16026232</name>
</gene>
<dbReference type="Pfam" id="PF22633">
    <property type="entry name" value="F5_F8_type_C_2"/>
    <property type="match status" value="1"/>
</dbReference>
<dbReference type="SUPFAM" id="SSF49785">
    <property type="entry name" value="Galactose-binding domain-like"/>
    <property type="match status" value="1"/>
</dbReference>
<dbReference type="PANTHER" id="PTHR45713">
    <property type="entry name" value="FTP DOMAIN-CONTAINING PROTEIN"/>
    <property type="match status" value="1"/>
</dbReference>
<reference evidence="11" key="1">
    <citation type="submission" date="2023-05" db="EMBL/GenBank/DDBJ databases">
        <authorList>
            <person name="Stuckert A."/>
        </authorList>
    </citation>
    <scope>NUCLEOTIDE SEQUENCE</scope>
</reference>
<comment type="subcellular location">
    <subcellularLocation>
        <location evidence="2">Secreted</location>
    </subcellularLocation>
</comment>
<evidence type="ECO:0000313" key="11">
    <source>
        <dbReference type="EMBL" id="CAI9620752.1"/>
    </source>
</evidence>
<comment type="caution">
    <text evidence="11">The sequence shown here is derived from an EMBL/GenBank/DDBJ whole genome shotgun (WGS) entry which is preliminary data.</text>
</comment>
<accession>A0ABN9HJM1</accession>
<evidence type="ECO:0000256" key="3">
    <source>
        <dbReference type="ARBA" id="ARBA00010147"/>
    </source>
</evidence>
<dbReference type="Proteomes" id="UP001162483">
    <property type="component" value="Unassembled WGS sequence"/>
</dbReference>
<comment type="function">
    <text evidence="1">Acts as a defensive agent. Recognizes blood group fucosylated oligosaccharides including A, B, H and Lewis B-type antigens. Does not recognize Lewis A antigen and has low affinity for monovalent haptens.</text>
</comment>
<comment type="similarity">
    <text evidence="3">Belongs to the fucolectin family.</text>
</comment>
<keyword evidence="7" id="KW-0430">Lectin</keyword>
<evidence type="ECO:0000256" key="6">
    <source>
        <dbReference type="ARBA" id="ARBA00022723"/>
    </source>
</evidence>
<dbReference type="Gene3D" id="2.60.120.260">
    <property type="entry name" value="Galactose-binding domain-like"/>
    <property type="match status" value="1"/>
</dbReference>
<keyword evidence="8" id="KW-0106">Calcium</keyword>
<comment type="subunit">
    <text evidence="4">Homotrimer.</text>
</comment>
<name>A0ABN9HJM1_9NEOB</name>
<evidence type="ECO:0000256" key="9">
    <source>
        <dbReference type="ARBA" id="ARBA00023157"/>
    </source>
</evidence>
<dbReference type="InterPro" id="IPR006585">
    <property type="entry name" value="FTP1"/>
</dbReference>
<dbReference type="SMART" id="SM00607">
    <property type="entry name" value="FTP"/>
    <property type="match status" value="1"/>
</dbReference>
<evidence type="ECO:0000256" key="4">
    <source>
        <dbReference type="ARBA" id="ARBA00011233"/>
    </source>
</evidence>
<keyword evidence="9" id="KW-1015">Disulfide bond</keyword>
<feature type="non-terminal residue" evidence="11">
    <location>
        <position position="1"/>
    </location>
</feature>
<dbReference type="PANTHER" id="PTHR45713:SF8">
    <property type="entry name" value="SI:CH211-215K15.4"/>
    <property type="match status" value="1"/>
</dbReference>
<feature type="domain" description="Fucolectin tachylectin-4 pentraxin-1" evidence="10">
    <location>
        <begin position="1"/>
        <end position="100"/>
    </location>
</feature>
<evidence type="ECO:0000256" key="1">
    <source>
        <dbReference type="ARBA" id="ARBA00002219"/>
    </source>
</evidence>
<dbReference type="EMBL" id="CATNWA010020990">
    <property type="protein sequence ID" value="CAI9620752.1"/>
    <property type="molecule type" value="Genomic_DNA"/>
</dbReference>
<keyword evidence="5" id="KW-0964">Secreted</keyword>